<name>A0A9D4ZN00_ADICA</name>
<comment type="caution">
    <text evidence="2">The sequence shown here is derived from an EMBL/GenBank/DDBJ whole genome shotgun (WGS) entry which is preliminary data.</text>
</comment>
<keyword evidence="1" id="KW-0732">Signal</keyword>
<organism evidence="2 3">
    <name type="scientific">Adiantum capillus-veneris</name>
    <name type="common">Maidenhair fern</name>
    <dbReference type="NCBI Taxonomy" id="13818"/>
    <lineage>
        <taxon>Eukaryota</taxon>
        <taxon>Viridiplantae</taxon>
        <taxon>Streptophyta</taxon>
        <taxon>Embryophyta</taxon>
        <taxon>Tracheophyta</taxon>
        <taxon>Polypodiopsida</taxon>
        <taxon>Polypodiidae</taxon>
        <taxon>Polypodiales</taxon>
        <taxon>Pteridineae</taxon>
        <taxon>Pteridaceae</taxon>
        <taxon>Vittarioideae</taxon>
        <taxon>Adiantum</taxon>
    </lineage>
</organism>
<keyword evidence="3" id="KW-1185">Reference proteome</keyword>
<dbReference type="AlphaFoldDB" id="A0A9D4ZN00"/>
<dbReference type="EMBL" id="JABFUD020000003">
    <property type="protein sequence ID" value="KAI5081623.1"/>
    <property type="molecule type" value="Genomic_DNA"/>
</dbReference>
<proteinExistence type="predicted"/>
<feature type="signal peptide" evidence="1">
    <location>
        <begin position="1"/>
        <end position="22"/>
    </location>
</feature>
<dbReference type="Proteomes" id="UP000886520">
    <property type="component" value="Chromosome 2"/>
</dbReference>
<evidence type="ECO:0000256" key="1">
    <source>
        <dbReference type="SAM" id="SignalP"/>
    </source>
</evidence>
<protein>
    <recommendedName>
        <fullName evidence="4">S-protein homolog</fullName>
    </recommendedName>
</protein>
<accession>A0A9D4ZN00</accession>
<sequence>MRVAPALILLLIFFLLCKTSQSTHRSTASDVLQEEKKLLFREDLVASKHMNSRRLLQSPQAGPWDWKDAMIKALTENNFLGNIMINRVGQVWWDRKVPNDFIKEYDIHIDGVAFHVCTFKGPAFFQTMGWYGWENWAFQGQYKRVDTFRVTFD</sequence>
<reference evidence="2" key="1">
    <citation type="submission" date="2021-01" db="EMBL/GenBank/DDBJ databases">
        <title>Adiantum capillus-veneris genome.</title>
        <authorList>
            <person name="Fang Y."/>
            <person name="Liao Q."/>
        </authorList>
    </citation>
    <scope>NUCLEOTIDE SEQUENCE</scope>
    <source>
        <strain evidence="2">H3</strain>
        <tissue evidence="2">Leaf</tissue>
    </source>
</reference>
<evidence type="ECO:0008006" key="4">
    <source>
        <dbReference type="Google" id="ProtNLM"/>
    </source>
</evidence>
<dbReference type="OrthoDB" id="1925537at2759"/>
<gene>
    <name evidence="2" type="ORF">GOP47_0001366</name>
</gene>
<evidence type="ECO:0000313" key="3">
    <source>
        <dbReference type="Proteomes" id="UP000886520"/>
    </source>
</evidence>
<evidence type="ECO:0000313" key="2">
    <source>
        <dbReference type="EMBL" id="KAI5081623.1"/>
    </source>
</evidence>
<feature type="chain" id="PRO_5038427639" description="S-protein homolog" evidence="1">
    <location>
        <begin position="23"/>
        <end position="153"/>
    </location>
</feature>